<organism evidence="1 2">
    <name type="scientific">Brevibacillus formosus</name>
    <dbReference type="NCBI Taxonomy" id="54913"/>
    <lineage>
        <taxon>Bacteria</taxon>
        <taxon>Bacillati</taxon>
        <taxon>Bacillota</taxon>
        <taxon>Bacilli</taxon>
        <taxon>Bacillales</taxon>
        <taxon>Paenibacillaceae</taxon>
        <taxon>Brevibacillus</taxon>
    </lineage>
</organism>
<gene>
    <name evidence="1" type="ORF">BFO01nite_34130</name>
</gene>
<keyword evidence="2" id="KW-1185">Reference proteome</keyword>
<evidence type="ECO:0000313" key="2">
    <source>
        <dbReference type="Proteomes" id="UP000319498"/>
    </source>
</evidence>
<dbReference type="Proteomes" id="UP000319498">
    <property type="component" value="Unassembled WGS sequence"/>
</dbReference>
<sequence length="56" mass="6663">MDGLDGIIRRCCYYGFHCKRFQIGELAVDGVDRIFDRWHEYLHYEHGVSLDDAKKN</sequence>
<dbReference type="EMBL" id="BJOL01000019">
    <property type="protein sequence ID" value="GED59281.1"/>
    <property type="molecule type" value="Genomic_DNA"/>
</dbReference>
<evidence type="ECO:0000313" key="1">
    <source>
        <dbReference type="EMBL" id="GED59281.1"/>
    </source>
</evidence>
<comment type="caution">
    <text evidence="1">The sequence shown here is derived from an EMBL/GenBank/DDBJ whole genome shotgun (WGS) entry which is preliminary data.</text>
</comment>
<name>A0ABQ0T7I2_9BACL</name>
<protein>
    <submittedName>
        <fullName evidence="1">Uncharacterized protein</fullName>
    </submittedName>
</protein>
<accession>A0ABQ0T7I2</accession>
<proteinExistence type="predicted"/>
<reference evidence="1 2" key="1">
    <citation type="submission" date="2019-06" db="EMBL/GenBank/DDBJ databases">
        <title>Whole genome shotgun sequence of Brevibacillus formosus NBRC 15716.</title>
        <authorList>
            <person name="Hosoyama A."/>
            <person name="Uohara A."/>
            <person name="Ohji S."/>
            <person name="Ichikawa N."/>
        </authorList>
    </citation>
    <scope>NUCLEOTIDE SEQUENCE [LARGE SCALE GENOMIC DNA]</scope>
    <source>
        <strain evidence="1 2">NBRC 15716</strain>
    </source>
</reference>